<dbReference type="Pfam" id="PF15420">
    <property type="entry name" value="Abhydrolase_9_N"/>
    <property type="match status" value="1"/>
</dbReference>
<protein>
    <recommendedName>
        <fullName evidence="6">Alpha/beta-hydrolase family protein</fullName>
    </recommendedName>
</protein>
<dbReference type="RefSeq" id="WP_135482661.1">
    <property type="nucleotide sequence ID" value="NZ_SRMF01000002.1"/>
</dbReference>
<evidence type="ECO:0000256" key="1">
    <source>
        <dbReference type="SAM" id="Phobius"/>
    </source>
</evidence>
<feature type="domain" description="Alpha/beta-hydrolase N-terminal" evidence="3">
    <location>
        <begin position="23"/>
        <end position="229"/>
    </location>
</feature>
<evidence type="ECO:0000259" key="3">
    <source>
        <dbReference type="Pfam" id="PF15420"/>
    </source>
</evidence>
<dbReference type="AlphaFoldDB" id="A0A4Z0WDA6"/>
<keyword evidence="5" id="KW-1185">Reference proteome</keyword>
<dbReference type="InterPro" id="IPR027788">
    <property type="entry name" value="Alpha/beta-hydrolase_N_dom"/>
</dbReference>
<evidence type="ECO:0000259" key="2">
    <source>
        <dbReference type="Pfam" id="PF10081"/>
    </source>
</evidence>
<dbReference type="OrthoDB" id="4397445at2"/>
<feature type="transmembrane region" description="Helical" evidence="1">
    <location>
        <begin position="155"/>
        <end position="179"/>
    </location>
</feature>
<dbReference type="PIRSF" id="PIRSF007542">
    <property type="entry name" value="UCP007542"/>
    <property type="match status" value="1"/>
</dbReference>
<feature type="domain" description="Alpha/beta-hydrolase catalytic" evidence="2">
    <location>
        <begin position="246"/>
        <end position="531"/>
    </location>
</feature>
<name>A0A4Z0WDA6_9GAMM</name>
<dbReference type="Proteomes" id="UP000297475">
    <property type="component" value="Unassembled WGS sequence"/>
</dbReference>
<dbReference type="EMBL" id="SRMF01000002">
    <property type="protein sequence ID" value="TGG94093.1"/>
    <property type="molecule type" value="Genomic_DNA"/>
</dbReference>
<feature type="transmembrane region" description="Helical" evidence="1">
    <location>
        <begin position="72"/>
        <end position="93"/>
    </location>
</feature>
<dbReference type="InterPro" id="IPR027787">
    <property type="entry name" value="Alpha/beta-hydrolase_catalytic"/>
</dbReference>
<evidence type="ECO:0000313" key="5">
    <source>
        <dbReference type="Proteomes" id="UP000297475"/>
    </source>
</evidence>
<keyword evidence="1" id="KW-0812">Transmembrane</keyword>
<keyword evidence="1" id="KW-0472">Membrane</keyword>
<organism evidence="4 5">
    <name type="scientific">Natronospirillum operosum</name>
    <dbReference type="NCBI Taxonomy" id="2759953"/>
    <lineage>
        <taxon>Bacteria</taxon>
        <taxon>Pseudomonadati</taxon>
        <taxon>Pseudomonadota</taxon>
        <taxon>Gammaproteobacteria</taxon>
        <taxon>Oceanospirillales</taxon>
        <taxon>Natronospirillaceae</taxon>
        <taxon>Natronospirillum</taxon>
    </lineage>
</organism>
<feature type="transmembrane region" description="Helical" evidence="1">
    <location>
        <begin position="34"/>
        <end position="60"/>
    </location>
</feature>
<comment type="caution">
    <text evidence="4">The sequence shown here is derived from an EMBL/GenBank/DDBJ whole genome shotgun (WGS) entry which is preliminary data.</text>
</comment>
<feature type="transmembrane region" description="Helical" evidence="1">
    <location>
        <begin position="113"/>
        <end position="134"/>
    </location>
</feature>
<reference evidence="4 5" key="1">
    <citation type="submission" date="2019-04" db="EMBL/GenBank/DDBJ databases">
        <title>Natronospirillum operosus gen. nov., sp. nov., a haloalkaliphilic satellite isolated from decaying biomass of laboratory culture of cyanobacterium Geitlerinema sp. and proposal of Natronospirillaceae fam. nov. and Saccharospirillaceae fam. nov.</title>
        <authorList>
            <person name="Kevbrin V."/>
            <person name="Boltyanskaya Y."/>
            <person name="Koziaeva V."/>
            <person name="Grouzdev D.S."/>
            <person name="Park M."/>
            <person name="Cho J."/>
        </authorList>
    </citation>
    <scope>NUCLEOTIDE SEQUENCE [LARGE SCALE GENOMIC DNA]</scope>
    <source>
        <strain evidence="4 5">G-116</strain>
    </source>
</reference>
<sequence length="541" mass="60767">MTPLKQYNTTGLLLGTLFFAASLTPTLLPRGELVQGIITGLSLSAGYLLGFALHRLWLWLELPVLSGRSRLVSQWVAAGLFGLIAISFLWQATEWQNQVRSLMGMEEDARIRSLWIGLIAIPLFLLLKTASYWLRRAFMLIPHWSLRLVPRRISYLGGILVAFILFWLVIDGIVFAYLLRTVDRSYQQVDALIEPTTEQPTDPSLTGSAESLLAWDSLGRQGRRFVINGLEAEALAPFSDQYQAPVRVYAGLNSAATHAERAQLALQELLRVDAFERSVLALITPTGTGWIDPAAMHTLEALFHGDVASVAVQYSYLSSPLALMTESEYGAEQARATFEVIYGHWRSLPVTERPALYLHGLSLGALNSDRSFDLFDIIDDPFHGALWSGPPFRTDTWRTATHRRDRGSPAWLPRFRAGQVIRFGNQDGGWDDFEQPWGSFRIGILQYASDPITLFDPSVLYREPDWMQGERAFDVSPELRWIPVVTFLQLGADMATGASPRGYGHDYSGADYLDAWYALTEPEGWTDESYAALRAYFAERY</sequence>
<evidence type="ECO:0000313" key="4">
    <source>
        <dbReference type="EMBL" id="TGG94093.1"/>
    </source>
</evidence>
<gene>
    <name evidence="4" type="ORF">E4656_07915</name>
</gene>
<evidence type="ECO:0008006" key="6">
    <source>
        <dbReference type="Google" id="ProtNLM"/>
    </source>
</evidence>
<dbReference type="Pfam" id="PF10081">
    <property type="entry name" value="Abhydrolase_9"/>
    <property type="match status" value="1"/>
</dbReference>
<accession>A0A4Z0WDA6</accession>
<proteinExistence type="predicted"/>
<feature type="transmembrane region" description="Helical" evidence="1">
    <location>
        <begin position="12"/>
        <end position="28"/>
    </location>
</feature>
<keyword evidence="1" id="KW-1133">Transmembrane helix</keyword>
<dbReference type="InterPro" id="IPR012037">
    <property type="entry name" value="Alpha/beta-hydrolase_fam"/>
</dbReference>